<dbReference type="PANTHER" id="PTHR13887">
    <property type="entry name" value="GLUTATHIONE S-TRANSFERASE KAPPA"/>
    <property type="match status" value="1"/>
</dbReference>
<dbReference type="CDD" id="cd03025">
    <property type="entry name" value="DsbA_FrnE_like"/>
    <property type="match status" value="1"/>
</dbReference>
<dbReference type="RefSeq" id="WP_377526171.1">
    <property type="nucleotide sequence ID" value="NZ_JBHTLD010000067.1"/>
</dbReference>
<dbReference type="Proteomes" id="UP001597094">
    <property type="component" value="Unassembled WGS sequence"/>
</dbReference>
<keyword evidence="2" id="KW-1185">Reference proteome</keyword>
<reference evidence="2" key="1">
    <citation type="journal article" date="2019" name="Int. J. Syst. Evol. Microbiol.">
        <title>The Global Catalogue of Microorganisms (GCM) 10K type strain sequencing project: providing services to taxonomists for standard genome sequencing and annotation.</title>
        <authorList>
            <consortium name="The Broad Institute Genomics Platform"/>
            <consortium name="The Broad Institute Genome Sequencing Center for Infectious Disease"/>
            <person name="Wu L."/>
            <person name="Ma J."/>
        </authorList>
    </citation>
    <scope>NUCLEOTIDE SEQUENCE [LARGE SCALE GENOMIC DNA]</scope>
    <source>
        <strain evidence="2">JCM 31319</strain>
    </source>
</reference>
<proteinExistence type="predicted"/>
<evidence type="ECO:0000313" key="2">
    <source>
        <dbReference type="Proteomes" id="UP001597094"/>
    </source>
</evidence>
<dbReference type="Pfam" id="PF13743">
    <property type="entry name" value="Thioredoxin_5"/>
    <property type="match status" value="1"/>
</dbReference>
<dbReference type="InterPro" id="IPR036249">
    <property type="entry name" value="Thioredoxin-like_sf"/>
</dbReference>
<name>A0ABW3SQM3_9BACT</name>
<accession>A0ABW3SQM3</accession>
<dbReference type="Gene3D" id="3.40.30.10">
    <property type="entry name" value="Glutaredoxin"/>
    <property type="match status" value="1"/>
</dbReference>
<dbReference type="Gene3D" id="1.10.472.60">
    <property type="entry name" value="putative protein disulfide isomerase domain"/>
    <property type="match status" value="1"/>
</dbReference>
<organism evidence="1 2">
    <name type="scientific">Pontibacter rugosus</name>
    <dbReference type="NCBI Taxonomy" id="1745966"/>
    <lineage>
        <taxon>Bacteria</taxon>
        <taxon>Pseudomonadati</taxon>
        <taxon>Bacteroidota</taxon>
        <taxon>Cytophagia</taxon>
        <taxon>Cytophagales</taxon>
        <taxon>Hymenobacteraceae</taxon>
        <taxon>Pontibacter</taxon>
    </lineage>
</organism>
<dbReference type="EMBL" id="JBHTLD010000067">
    <property type="protein sequence ID" value="MFD1186391.1"/>
    <property type="molecule type" value="Genomic_DNA"/>
</dbReference>
<protein>
    <submittedName>
        <fullName evidence="1">DsbA family protein</fullName>
    </submittedName>
</protein>
<evidence type="ECO:0000313" key="1">
    <source>
        <dbReference type="EMBL" id="MFD1186391.1"/>
    </source>
</evidence>
<gene>
    <name evidence="1" type="ORF">ACFQ2O_09255</name>
</gene>
<sequence length="270" mass="30808">MLEDKVDHRIQEQEGSVEIQVYTDPLCCWSWAFEPQWRWLRFEYSGKIKWRYRMAGMVPNWNSFSDPVNHVTKPLQMGPVWLEAKHLSGQPIEDKVWYNNPPSSSYPACIAVKSAGLQSSEAAEMYLRRVREAIMLHGKDISSTAVLLEVAKGLSQESAGVLDFDVFEQALHGEAARKAFEEDLRQVRYRRITRYPALTITKPGQAGLLIVGYRPYEALVSTLKKVAPELEPVRYLKDAEEYNKFWSGATDREVDEALSKGSQVRPVPAT</sequence>
<comment type="caution">
    <text evidence="1">The sequence shown here is derived from an EMBL/GenBank/DDBJ whole genome shotgun (WGS) entry which is preliminary data.</text>
</comment>
<dbReference type="SUPFAM" id="SSF52833">
    <property type="entry name" value="Thioredoxin-like"/>
    <property type="match status" value="1"/>
</dbReference>